<dbReference type="Gene3D" id="3.40.50.720">
    <property type="entry name" value="NAD(P)-binding Rossmann-like Domain"/>
    <property type="match status" value="1"/>
</dbReference>
<dbReference type="PANTHER" id="PTHR43639:SF1">
    <property type="entry name" value="SHORT-CHAIN DEHYDROGENASE_REDUCTASE FAMILY PROTEIN"/>
    <property type="match status" value="1"/>
</dbReference>
<evidence type="ECO:0000256" key="1">
    <source>
        <dbReference type="ARBA" id="ARBA00006484"/>
    </source>
</evidence>
<gene>
    <name evidence="3" type="ORF">ACFO5X_09620</name>
</gene>
<dbReference type="SUPFAM" id="SSF51735">
    <property type="entry name" value="NAD(P)-binding Rossmann-fold domains"/>
    <property type="match status" value="1"/>
</dbReference>
<name>A0ABV9KFV3_9RHOB</name>
<dbReference type="GO" id="GO:0016491">
    <property type="term" value="F:oxidoreductase activity"/>
    <property type="evidence" value="ECO:0007669"/>
    <property type="project" value="UniProtKB-KW"/>
</dbReference>
<accession>A0ABV9KFV3</accession>
<keyword evidence="2 3" id="KW-0560">Oxidoreductase</keyword>
<organism evidence="3 4">
    <name type="scientific">Seohaeicola nanhaiensis</name>
    <dbReference type="NCBI Taxonomy" id="1387282"/>
    <lineage>
        <taxon>Bacteria</taxon>
        <taxon>Pseudomonadati</taxon>
        <taxon>Pseudomonadota</taxon>
        <taxon>Alphaproteobacteria</taxon>
        <taxon>Rhodobacterales</taxon>
        <taxon>Roseobacteraceae</taxon>
        <taxon>Seohaeicola</taxon>
    </lineage>
</organism>
<evidence type="ECO:0000256" key="2">
    <source>
        <dbReference type="ARBA" id="ARBA00023002"/>
    </source>
</evidence>
<dbReference type="Proteomes" id="UP001595973">
    <property type="component" value="Unassembled WGS sequence"/>
</dbReference>
<comment type="caution">
    <text evidence="3">The sequence shown here is derived from an EMBL/GenBank/DDBJ whole genome shotgun (WGS) entry which is preliminary data.</text>
</comment>
<dbReference type="RefSeq" id="WP_380717163.1">
    <property type="nucleotide sequence ID" value="NZ_JBHSGI010000005.1"/>
</dbReference>
<protein>
    <submittedName>
        <fullName evidence="3">SDR family NAD(P)-dependent oxidoreductase</fullName>
        <ecNumber evidence="3">1.1.1.-</ecNumber>
    </submittedName>
</protein>
<dbReference type="Pfam" id="PF13561">
    <property type="entry name" value="adh_short_C2"/>
    <property type="match status" value="1"/>
</dbReference>
<comment type="similarity">
    <text evidence="1">Belongs to the short-chain dehydrogenases/reductases (SDR) family.</text>
</comment>
<dbReference type="EMBL" id="JBHSGI010000005">
    <property type="protein sequence ID" value="MFC4668813.1"/>
    <property type="molecule type" value="Genomic_DNA"/>
</dbReference>
<sequence>MSFSIAGKTAIVTGSANGIGLAIGRTFAAKGANVMFVDADEKALVAELGEQPEDGNIRWFAGDLRERLTIANLVSATLDSFDQIDILINGARQITLADPLDSEDDTVLASLQLNLLPALRLSQVVARRMIKQSEGQTEGSAGTIVNLTSIAARRTHADMMAYSVATAALDQSTRSLALALAPHRIRVNGLALGSVMSASLMQVLKDNREYRARIESFTPMGRIAAAAEVTEAAQFLASDASGFMTGQILTLDGGRTLLDPVAAPTPPA</sequence>
<evidence type="ECO:0000313" key="3">
    <source>
        <dbReference type="EMBL" id="MFC4668813.1"/>
    </source>
</evidence>
<dbReference type="PANTHER" id="PTHR43639">
    <property type="entry name" value="OXIDOREDUCTASE, SHORT-CHAIN DEHYDROGENASE/REDUCTASE FAMILY (AFU_ORTHOLOGUE AFUA_5G02870)"/>
    <property type="match status" value="1"/>
</dbReference>
<dbReference type="EC" id="1.1.1.-" evidence="3"/>
<dbReference type="InterPro" id="IPR002347">
    <property type="entry name" value="SDR_fam"/>
</dbReference>
<dbReference type="CDD" id="cd05233">
    <property type="entry name" value="SDR_c"/>
    <property type="match status" value="1"/>
</dbReference>
<proteinExistence type="inferred from homology"/>
<dbReference type="PRINTS" id="PR00080">
    <property type="entry name" value="SDRFAMILY"/>
</dbReference>
<keyword evidence="4" id="KW-1185">Reference proteome</keyword>
<dbReference type="PRINTS" id="PR00081">
    <property type="entry name" value="GDHRDH"/>
</dbReference>
<dbReference type="InterPro" id="IPR036291">
    <property type="entry name" value="NAD(P)-bd_dom_sf"/>
</dbReference>
<reference evidence="4" key="1">
    <citation type="journal article" date="2019" name="Int. J. Syst. Evol. Microbiol.">
        <title>The Global Catalogue of Microorganisms (GCM) 10K type strain sequencing project: providing services to taxonomists for standard genome sequencing and annotation.</title>
        <authorList>
            <consortium name="The Broad Institute Genomics Platform"/>
            <consortium name="The Broad Institute Genome Sequencing Center for Infectious Disease"/>
            <person name="Wu L."/>
            <person name="Ma J."/>
        </authorList>
    </citation>
    <scope>NUCLEOTIDE SEQUENCE [LARGE SCALE GENOMIC DNA]</scope>
    <source>
        <strain evidence="4">CGMCC 4.7283</strain>
    </source>
</reference>
<evidence type="ECO:0000313" key="4">
    <source>
        <dbReference type="Proteomes" id="UP001595973"/>
    </source>
</evidence>